<sequence>MVCLVNGKAYGFLGQVWHEGIASQGRNGGEKQPCYGQMVCCRNGKMFLGYTKQSQMVVVSKLPAFGESVPNTNVGASKCI</sequence>
<keyword evidence="2" id="KW-1185">Reference proteome</keyword>
<comment type="caution">
    <text evidence="1">The sequence shown here is derived from an EMBL/GenBank/DDBJ whole genome shotgun (WGS) entry which is preliminary data.</text>
</comment>
<evidence type="ECO:0000313" key="2">
    <source>
        <dbReference type="Proteomes" id="UP000887013"/>
    </source>
</evidence>
<dbReference type="EMBL" id="BMAW01106619">
    <property type="protein sequence ID" value="GFT25275.1"/>
    <property type="molecule type" value="Genomic_DNA"/>
</dbReference>
<proteinExistence type="predicted"/>
<organism evidence="1 2">
    <name type="scientific">Nephila pilipes</name>
    <name type="common">Giant wood spider</name>
    <name type="synonym">Nephila maculata</name>
    <dbReference type="NCBI Taxonomy" id="299642"/>
    <lineage>
        <taxon>Eukaryota</taxon>
        <taxon>Metazoa</taxon>
        <taxon>Ecdysozoa</taxon>
        <taxon>Arthropoda</taxon>
        <taxon>Chelicerata</taxon>
        <taxon>Arachnida</taxon>
        <taxon>Araneae</taxon>
        <taxon>Araneomorphae</taxon>
        <taxon>Entelegynae</taxon>
        <taxon>Araneoidea</taxon>
        <taxon>Nephilidae</taxon>
        <taxon>Nephila</taxon>
    </lineage>
</organism>
<name>A0A8X6TKM9_NEPPI</name>
<evidence type="ECO:0000313" key="1">
    <source>
        <dbReference type="EMBL" id="GFT25275.1"/>
    </source>
</evidence>
<accession>A0A8X6TKM9</accession>
<gene>
    <name evidence="1" type="ORF">NPIL_241531</name>
</gene>
<dbReference type="Proteomes" id="UP000887013">
    <property type="component" value="Unassembled WGS sequence"/>
</dbReference>
<dbReference type="AlphaFoldDB" id="A0A8X6TKM9"/>
<reference evidence="1" key="1">
    <citation type="submission" date="2020-08" db="EMBL/GenBank/DDBJ databases">
        <title>Multicomponent nature underlies the extraordinary mechanical properties of spider dragline silk.</title>
        <authorList>
            <person name="Kono N."/>
            <person name="Nakamura H."/>
            <person name="Mori M."/>
            <person name="Yoshida Y."/>
            <person name="Ohtoshi R."/>
            <person name="Malay A.D."/>
            <person name="Moran D.A.P."/>
            <person name="Tomita M."/>
            <person name="Numata K."/>
            <person name="Arakawa K."/>
        </authorList>
    </citation>
    <scope>NUCLEOTIDE SEQUENCE</scope>
</reference>
<protein>
    <submittedName>
        <fullName evidence="1">Uncharacterized protein</fullName>
    </submittedName>
</protein>